<evidence type="ECO:0000256" key="5">
    <source>
        <dbReference type="ARBA" id="ARBA00023141"/>
    </source>
</evidence>
<comment type="similarity">
    <text evidence="2 7">Belongs to the EPSP synthase family.</text>
</comment>
<feature type="binding site" evidence="7">
    <location>
        <position position="313"/>
    </location>
    <ligand>
        <name>3-phosphoshikimate</name>
        <dbReference type="ChEBI" id="CHEBI:145989"/>
    </ligand>
</feature>
<evidence type="ECO:0000313" key="10">
    <source>
        <dbReference type="Proteomes" id="UP000094669"/>
    </source>
</evidence>
<dbReference type="Gene3D" id="3.65.10.10">
    <property type="entry name" value="Enolpyruvate transferase domain"/>
    <property type="match status" value="2"/>
</dbReference>
<reference evidence="9" key="1">
    <citation type="submission" date="2018-01" db="EMBL/GenBank/DDBJ databases">
        <title>Genomic characterization of Leptospira inadai serogroup Lyme isolated from captured rat in Brazil and comparative analysis with human reference strain.</title>
        <authorList>
            <person name="Moreno L.Z."/>
            <person name="Loureiro A.P."/>
            <person name="Miraglia F."/>
            <person name="Kremer F.S."/>
            <person name="Eslabao M.R."/>
            <person name="Dellagostin O.A."/>
            <person name="Lilenbaum W."/>
            <person name="Moreno A.M."/>
        </authorList>
    </citation>
    <scope>NUCLEOTIDE SEQUENCE [LARGE SCALE GENOMIC DNA]</scope>
    <source>
        <strain evidence="9">M34/99</strain>
    </source>
</reference>
<comment type="subunit">
    <text evidence="7">Monomer.</text>
</comment>
<feature type="binding site" evidence="7">
    <location>
        <position position="164"/>
    </location>
    <ligand>
        <name>3-phosphoshikimate</name>
        <dbReference type="ChEBI" id="CHEBI:145989"/>
    </ligand>
</feature>
<dbReference type="InterPro" id="IPR013792">
    <property type="entry name" value="RNA3'P_cycl/enolpyr_Trfase_a/b"/>
</dbReference>
<dbReference type="NCBIfam" id="TIGR01356">
    <property type="entry name" value="aroA"/>
    <property type="match status" value="1"/>
</dbReference>
<feature type="domain" description="Enolpyruvate transferase" evidence="8">
    <location>
        <begin position="12"/>
        <end position="433"/>
    </location>
</feature>
<comment type="pathway">
    <text evidence="1 7">Metabolic intermediate biosynthesis; chorismate biosynthesis; chorismate from D-erythrose 4-phosphate and phosphoenolpyruvate: step 6/7.</text>
</comment>
<evidence type="ECO:0000256" key="1">
    <source>
        <dbReference type="ARBA" id="ARBA00004811"/>
    </source>
</evidence>
<dbReference type="CDD" id="cd01556">
    <property type="entry name" value="EPSP_synthase"/>
    <property type="match status" value="1"/>
</dbReference>
<comment type="subcellular location">
    <subcellularLocation>
        <location evidence="7">Cytoplasm</location>
    </subcellularLocation>
</comment>
<dbReference type="PROSITE" id="PS00885">
    <property type="entry name" value="EPSP_SYNTHASE_2"/>
    <property type="match status" value="1"/>
</dbReference>
<evidence type="ECO:0000256" key="4">
    <source>
        <dbReference type="ARBA" id="ARBA00022679"/>
    </source>
</evidence>
<keyword evidence="10" id="KW-1185">Reference proteome</keyword>
<dbReference type="SUPFAM" id="SSF55205">
    <property type="entry name" value="EPT/RTPC-like"/>
    <property type="match status" value="1"/>
</dbReference>
<dbReference type="PIRSF" id="PIRSF000505">
    <property type="entry name" value="EPSPS"/>
    <property type="match status" value="1"/>
</dbReference>
<evidence type="ECO:0000313" key="9">
    <source>
        <dbReference type="EMBL" id="PNV76216.1"/>
    </source>
</evidence>
<name>A0ABX4YLW6_9LEPT</name>
<dbReference type="Pfam" id="PF00275">
    <property type="entry name" value="EPSP_synthase"/>
    <property type="match status" value="1"/>
</dbReference>
<sequence length="438" mass="47861">MVPRNANSSGREVEVPGDKSLSHRAVLFSVLSRGTSRVTGFLDAEDPLNTMNAFALVGLQVEKKSSGTYLFTSPGKANLHSPKTELDFGNAGTGIRLSAGLLCGVPGIHAILNGDASLRKRPMSRIIKPLVAMGASIEGESDRAPLKIIGRKLESFSYFSPIASAQVKSCLMLAAMASETQLEYEEEILSRDHTENMFRYLGNSIEYFSPTHFKISPPYRFQPGEFKVPGDISSAAFFLVLGVLLKEGSIVVRNVGLNPSRIGILKALRAMGAKIFVHNERVECGEPVGDLEAASSNLHYAEIPAHWMPSLIDEVPILTIAGLFAKGGFKIRHAEELRAKESDRIKAMVDNLRSLGIEVWEYQDGYEFSELGKGKLSSESDAWLSGKGGKILTRMDHRIAMSFLILKALTGLPLELDETSWIETSFPGFEETLKSVLV</sequence>
<feature type="active site" description="Proton acceptor" evidence="7">
    <location>
        <position position="313"/>
    </location>
</feature>
<comment type="caution">
    <text evidence="7">Lacks conserved residue(s) required for the propagation of feature annotation.</text>
</comment>
<dbReference type="Proteomes" id="UP000094669">
    <property type="component" value="Unassembled WGS sequence"/>
</dbReference>
<protein>
    <recommendedName>
        <fullName evidence="7">3-phosphoshikimate 1-carboxyvinyltransferase</fullName>
        <ecNumber evidence="7">2.5.1.19</ecNumber>
    </recommendedName>
    <alternativeName>
        <fullName evidence="7">5-enolpyruvylshikimate-3-phosphate synthase</fullName>
        <shortName evidence="7">EPSP synthase</shortName>
        <shortName evidence="7">EPSPS</shortName>
    </alternativeName>
</protein>
<dbReference type="InterPro" id="IPR023193">
    <property type="entry name" value="EPSP_synthase_CS"/>
</dbReference>
<feature type="binding site" evidence="7">
    <location>
        <position position="344"/>
    </location>
    <ligand>
        <name>phosphoenolpyruvate</name>
        <dbReference type="ChEBI" id="CHEBI:58702"/>
    </ligand>
</feature>
<comment type="caution">
    <text evidence="9">The sequence shown here is derived from an EMBL/GenBank/DDBJ whole genome shotgun (WGS) entry which is preliminary data.</text>
</comment>
<keyword evidence="7" id="KW-0963">Cytoplasm</keyword>
<dbReference type="InterPro" id="IPR036968">
    <property type="entry name" value="Enolpyruvate_Tfrase_sf"/>
</dbReference>
<feature type="binding site" evidence="7">
    <location>
        <position position="166"/>
    </location>
    <ligand>
        <name>3-phosphoshikimate</name>
        <dbReference type="ChEBI" id="CHEBI:145989"/>
    </ligand>
</feature>
<accession>A0ABX4YLW6</accession>
<feature type="binding site" evidence="7">
    <location>
        <position position="340"/>
    </location>
    <ligand>
        <name>3-phosphoshikimate</name>
        <dbReference type="ChEBI" id="CHEBI:145989"/>
    </ligand>
</feature>
<gene>
    <name evidence="7 9" type="primary">aroA</name>
    <name evidence="9" type="ORF">BES34_004210</name>
</gene>
<dbReference type="InterPro" id="IPR006264">
    <property type="entry name" value="EPSP_synthase"/>
</dbReference>
<keyword evidence="3 7" id="KW-0028">Amino-acid biosynthesis</keyword>
<feature type="binding site" evidence="7">
    <location>
        <position position="24"/>
    </location>
    <ligand>
        <name>3-phosphoshikimate</name>
        <dbReference type="ChEBI" id="CHEBI:145989"/>
    </ligand>
</feature>
<dbReference type="HAMAP" id="MF_00210">
    <property type="entry name" value="EPSP_synth"/>
    <property type="match status" value="1"/>
</dbReference>
<feature type="binding site" evidence="7">
    <location>
        <position position="121"/>
    </location>
    <ligand>
        <name>phosphoenolpyruvate</name>
        <dbReference type="ChEBI" id="CHEBI:58702"/>
    </ligand>
</feature>
<feature type="binding site" evidence="7">
    <location>
        <position position="92"/>
    </location>
    <ligand>
        <name>phosphoenolpyruvate</name>
        <dbReference type="ChEBI" id="CHEBI:58702"/>
    </ligand>
</feature>
<dbReference type="RefSeq" id="WP_010412078.1">
    <property type="nucleotide sequence ID" value="NZ_MCRM02000003.1"/>
</dbReference>
<comment type="function">
    <text evidence="7">Catalyzes the transfer of the enolpyruvyl moiety of phosphoenolpyruvate (PEP) to the 5-hydroxyl of shikimate-3-phosphate (S3P) to produce enolpyruvyl shikimate-3-phosphate and inorganic phosphate.</text>
</comment>
<feature type="binding site" evidence="7">
    <location>
        <position position="19"/>
    </location>
    <ligand>
        <name>3-phosphoshikimate</name>
        <dbReference type="ChEBI" id="CHEBI:145989"/>
    </ligand>
</feature>
<feature type="binding site" evidence="7">
    <location>
        <position position="398"/>
    </location>
    <ligand>
        <name>phosphoenolpyruvate</name>
        <dbReference type="ChEBI" id="CHEBI:58702"/>
    </ligand>
</feature>
<organism evidence="9 10">
    <name type="scientific">Leptospira inadai serovar Lyme</name>
    <dbReference type="NCBI Taxonomy" id="293084"/>
    <lineage>
        <taxon>Bacteria</taxon>
        <taxon>Pseudomonadati</taxon>
        <taxon>Spirochaetota</taxon>
        <taxon>Spirochaetia</taxon>
        <taxon>Leptospirales</taxon>
        <taxon>Leptospiraceae</taxon>
        <taxon>Leptospira</taxon>
    </lineage>
</organism>
<proteinExistence type="inferred from homology"/>
<evidence type="ECO:0000256" key="2">
    <source>
        <dbReference type="ARBA" id="ARBA00009948"/>
    </source>
</evidence>
<feature type="binding site" evidence="7">
    <location>
        <position position="166"/>
    </location>
    <ligand>
        <name>phosphoenolpyruvate</name>
        <dbReference type="ChEBI" id="CHEBI:58702"/>
    </ligand>
</feature>
<feature type="binding site" evidence="7">
    <location>
        <position position="19"/>
    </location>
    <ligand>
        <name>phosphoenolpyruvate</name>
        <dbReference type="ChEBI" id="CHEBI:58702"/>
    </ligand>
</feature>
<keyword evidence="4 7" id="KW-0808">Transferase</keyword>
<dbReference type="PANTHER" id="PTHR21090">
    <property type="entry name" value="AROM/DEHYDROQUINATE SYNTHASE"/>
    <property type="match status" value="1"/>
</dbReference>
<evidence type="ECO:0000259" key="8">
    <source>
        <dbReference type="Pfam" id="PF00275"/>
    </source>
</evidence>
<dbReference type="EC" id="2.5.1.19" evidence="7"/>
<dbReference type="PANTHER" id="PTHR21090:SF5">
    <property type="entry name" value="PENTAFUNCTIONAL AROM POLYPEPTIDE"/>
    <property type="match status" value="1"/>
</dbReference>
<dbReference type="EMBL" id="MCRM02000003">
    <property type="protein sequence ID" value="PNV76216.1"/>
    <property type="molecule type" value="Genomic_DNA"/>
</dbReference>
<evidence type="ECO:0000256" key="3">
    <source>
        <dbReference type="ARBA" id="ARBA00022605"/>
    </source>
</evidence>
<dbReference type="InterPro" id="IPR001986">
    <property type="entry name" value="Enolpyruvate_Tfrase_dom"/>
</dbReference>
<evidence type="ECO:0000256" key="6">
    <source>
        <dbReference type="ARBA" id="ARBA00044633"/>
    </source>
</evidence>
<comment type="catalytic activity">
    <reaction evidence="6">
        <text>3-phosphoshikimate + phosphoenolpyruvate = 5-O-(1-carboxyvinyl)-3-phosphoshikimate + phosphate</text>
        <dbReference type="Rhea" id="RHEA:21256"/>
        <dbReference type="ChEBI" id="CHEBI:43474"/>
        <dbReference type="ChEBI" id="CHEBI:57701"/>
        <dbReference type="ChEBI" id="CHEBI:58702"/>
        <dbReference type="ChEBI" id="CHEBI:145989"/>
        <dbReference type="EC" id="2.5.1.19"/>
    </reaction>
    <physiologicalReaction direction="left-to-right" evidence="6">
        <dbReference type="Rhea" id="RHEA:21257"/>
    </physiologicalReaction>
</comment>
<feature type="binding site" evidence="7">
    <location>
        <position position="20"/>
    </location>
    <ligand>
        <name>3-phosphoshikimate</name>
        <dbReference type="ChEBI" id="CHEBI:145989"/>
    </ligand>
</feature>
<evidence type="ECO:0000256" key="7">
    <source>
        <dbReference type="HAMAP-Rule" id="MF_00210"/>
    </source>
</evidence>
<keyword evidence="5 7" id="KW-0057">Aromatic amino acid biosynthesis</keyword>